<feature type="non-terminal residue" evidence="6">
    <location>
        <position position="1"/>
    </location>
</feature>
<evidence type="ECO:0000256" key="2">
    <source>
        <dbReference type="ARBA" id="ARBA00022679"/>
    </source>
</evidence>
<dbReference type="InterPro" id="IPR004263">
    <property type="entry name" value="Exostosin"/>
</dbReference>
<organism evidence="6 7">
    <name type="scientific">Leucosporidium creatinivorum</name>
    <dbReference type="NCBI Taxonomy" id="106004"/>
    <lineage>
        <taxon>Eukaryota</taxon>
        <taxon>Fungi</taxon>
        <taxon>Dikarya</taxon>
        <taxon>Basidiomycota</taxon>
        <taxon>Pucciniomycotina</taxon>
        <taxon>Microbotryomycetes</taxon>
        <taxon>Leucosporidiales</taxon>
        <taxon>Leucosporidium</taxon>
    </lineage>
</organism>
<keyword evidence="3" id="KW-0472">Membrane</keyword>
<keyword evidence="7" id="KW-1185">Reference proteome</keyword>
<keyword evidence="4" id="KW-1015">Disulfide bond</keyword>
<comment type="subcellular location">
    <subcellularLocation>
        <location evidence="1">Membrane</location>
    </subcellularLocation>
</comment>
<dbReference type="PANTHER" id="PTHR48261">
    <property type="entry name" value="ACETYLGLUCOSAMINYLTRANSFERASE"/>
    <property type="match status" value="1"/>
</dbReference>
<accession>A0A1Y2FCW4</accession>
<dbReference type="Pfam" id="PF09258">
    <property type="entry name" value="Glyco_transf_64"/>
    <property type="match status" value="1"/>
</dbReference>
<dbReference type="Proteomes" id="UP000193467">
    <property type="component" value="Unassembled WGS sequence"/>
</dbReference>
<evidence type="ECO:0000313" key="7">
    <source>
        <dbReference type="Proteomes" id="UP000193467"/>
    </source>
</evidence>
<evidence type="ECO:0000256" key="1">
    <source>
        <dbReference type="ARBA" id="ARBA00004370"/>
    </source>
</evidence>
<keyword evidence="2 6" id="KW-0808">Transferase</keyword>
<dbReference type="OrthoDB" id="2014201at2759"/>
<dbReference type="Gene3D" id="3.90.550.10">
    <property type="entry name" value="Spore Coat Polysaccharide Biosynthesis Protein SpsA, Chain A"/>
    <property type="match status" value="2"/>
</dbReference>
<dbReference type="InParanoid" id="A0A1Y2FCW4"/>
<comment type="caution">
    <text evidence="6">The sequence shown here is derived from an EMBL/GenBank/DDBJ whole genome shotgun (WGS) entry which is preliminary data.</text>
</comment>
<sequence length="929" mass="107179">MLPRRLSYRQRSRISRLLRAVAVVLLLVVFVRWHWAGSSGDGALSVGLVGNSQTMDGAMRVYKQWSGKLPATFYVWGEHEGPRSADGGRVVFLRPAKDAPALAFSDGMWAAVQEITQRIRCDYIFTHDDDLDYYLGPHATQSTLAEELKLVLSKYRPAIAGFPWKVGDERFEPMRALRAIYEDAEVAPLTGFDNGMVVYHRSVLPLFFPFAPRGEGGFTGKWTLGAHFLQMFGPLIFGEHAIRLNTLPYNNTVNMDNIPAGQGKTIIKNGLAYVPSSRHPYEYPLNEAYMSFLQSGLRDRSQPWGRQMGIEDVAMPEPWLEEGYSAPWILDRLNDFYDVRHEALSNTRLLKATPQHELRALAASFPQPFSFKIILFTKNRLRTFQRCWESVRSAFPLDEDIEVYVEVHVDFDPDMEEEDQLDYDEYLAEMEESIGPATTLQIVRKPVPMGLRASILSSWQPESNHEFAIFLEDDIEVSPHFLRYAQKMVEAYVYRDHADHRLFTISLYNLRYNEAIESFVSVDNGHRPYIYQQPQSWGAIFMPEPWRRFTSFVAHFDKGLDPLVPNSLTNRWPFAQSWKKYYLRFMVEHGGYGIYPNLPGGRSYSTNHVEVGTNDRPSETAERALIHAKFRVPLLLRKDDFALQNYPPLSSLETYTLQQEAVSHVDLLPRGIDHVQSFDKCTMIITVYSRVETFTERLDHYHTLDRLGQILVLWNNPDYPPPQLFYTNYSIPVEVLKMERNSLNNRFYPWPKIMYSCIVNMDDDWDMPHEHLKYAIDVWKGHFFNHLVGFSHQGRNHVQREVEGKEITLYSSTFLSPQRLAGKKSFYSIVLPSGFIYHRKYLNMYTSELPQAARDLVDEVQNCDDLLFNYMLANATGSGPILIEAWASMLVDLGNEGLWARPSHMGVRSKCLESFNQIFGHNPLKYTTS</sequence>
<evidence type="ECO:0000256" key="4">
    <source>
        <dbReference type="ARBA" id="ARBA00023157"/>
    </source>
</evidence>
<dbReference type="GO" id="GO:0016020">
    <property type="term" value="C:membrane"/>
    <property type="evidence" value="ECO:0007669"/>
    <property type="project" value="UniProtKB-SubCell"/>
</dbReference>
<evidence type="ECO:0000256" key="3">
    <source>
        <dbReference type="ARBA" id="ARBA00023136"/>
    </source>
</evidence>
<dbReference type="SUPFAM" id="SSF53448">
    <property type="entry name" value="Nucleotide-diphospho-sugar transferases"/>
    <property type="match status" value="2"/>
</dbReference>
<proteinExistence type="predicted"/>
<dbReference type="InterPro" id="IPR015338">
    <property type="entry name" value="GT64_dom"/>
</dbReference>
<dbReference type="STRING" id="106004.A0A1Y2FCW4"/>
<name>A0A1Y2FCW4_9BASI</name>
<dbReference type="EMBL" id="MCGR01000023">
    <property type="protein sequence ID" value="ORY81254.1"/>
    <property type="molecule type" value="Genomic_DNA"/>
</dbReference>
<gene>
    <name evidence="6" type="ORF">BCR35DRAFT_304108</name>
</gene>
<dbReference type="GO" id="GO:0016757">
    <property type="term" value="F:glycosyltransferase activity"/>
    <property type="evidence" value="ECO:0007669"/>
    <property type="project" value="InterPro"/>
</dbReference>
<reference evidence="6 7" key="1">
    <citation type="submission" date="2016-07" db="EMBL/GenBank/DDBJ databases">
        <title>Pervasive Adenine N6-methylation of Active Genes in Fungi.</title>
        <authorList>
            <consortium name="DOE Joint Genome Institute"/>
            <person name="Mondo S.J."/>
            <person name="Dannebaum R.O."/>
            <person name="Kuo R.C."/>
            <person name="Labutti K."/>
            <person name="Haridas S."/>
            <person name="Kuo A."/>
            <person name="Salamov A."/>
            <person name="Ahrendt S.R."/>
            <person name="Lipzen A."/>
            <person name="Sullivan W."/>
            <person name="Andreopoulos W.B."/>
            <person name="Clum A."/>
            <person name="Lindquist E."/>
            <person name="Daum C."/>
            <person name="Ramamoorthy G.K."/>
            <person name="Gryganskyi A."/>
            <person name="Culley D."/>
            <person name="Magnuson J.K."/>
            <person name="James T.Y."/>
            <person name="O'Malley M.A."/>
            <person name="Stajich J.E."/>
            <person name="Spatafora J.W."/>
            <person name="Visel A."/>
            <person name="Grigoriev I.V."/>
        </authorList>
    </citation>
    <scope>NUCLEOTIDE SEQUENCE [LARGE SCALE GENOMIC DNA]</scope>
    <source>
        <strain evidence="6 7">62-1032</strain>
    </source>
</reference>
<dbReference type="PANTHER" id="PTHR48261:SF2">
    <property type="entry name" value="ACETYLGLUCOSAMINYLTRANSFERASE"/>
    <property type="match status" value="1"/>
</dbReference>
<evidence type="ECO:0000259" key="5">
    <source>
        <dbReference type="Pfam" id="PF09258"/>
    </source>
</evidence>
<dbReference type="AlphaFoldDB" id="A0A1Y2FCW4"/>
<evidence type="ECO:0000313" key="6">
    <source>
        <dbReference type="EMBL" id="ORY81254.1"/>
    </source>
</evidence>
<protein>
    <submittedName>
        <fullName evidence="6">Glycosyl transferase family 64 domain-domain-containing protein</fullName>
    </submittedName>
</protein>
<feature type="domain" description="Glycosyl transferase 64" evidence="5">
    <location>
        <begin position="682"/>
        <end position="927"/>
    </location>
</feature>
<dbReference type="InterPro" id="IPR029044">
    <property type="entry name" value="Nucleotide-diphossugar_trans"/>
</dbReference>